<gene>
    <name evidence="2" type="ORF">Tco_1121369</name>
</gene>
<feature type="compositionally biased region" description="Acidic residues" evidence="1">
    <location>
        <begin position="87"/>
        <end position="101"/>
    </location>
</feature>
<reference evidence="2" key="2">
    <citation type="submission" date="2022-01" db="EMBL/GenBank/DDBJ databases">
        <authorList>
            <person name="Yamashiro T."/>
            <person name="Shiraishi A."/>
            <person name="Satake H."/>
            <person name="Nakayama K."/>
        </authorList>
    </citation>
    <scope>NUCLEOTIDE SEQUENCE</scope>
</reference>
<sequence>MPDGLKVPVNLKAYNGMSDPDDHLTVFMGTMDIHKLPSRYAMKQLGAIASTLHSIMKFPIHDGIAVVREETTELMCNQISRKRDCSSEEEQFQNEENDEETIVINEAYPKQKVE</sequence>
<feature type="region of interest" description="Disordered" evidence="1">
    <location>
        <begin position="84"/>
        <end position="114"/>
    </location>
</feature>
<evidence type="ECO:0008006" key="4">
    <source>
        <dbReference type="Google" id="ProtNLM"/>
    </source>
</evidence>
<evidence type="ECO:0000313" key="3">
    <source>
        <dbReference type="Proteomes" id="UP001151760"/>
    </source>
</evidence>
<comment type="caution">
    <text evidence="2">The sequence shown here is derived from an EMBL/GenBank/DDBJ whole genome shotgun (WGS) entry which is preliminary data.</text>
</comment>
<organism evidence="2 3">
    <name type="scientific">Tanacetum coccineum</name>
    <dbReference type="NCBI Taxonomy" id="301880"/>
    <lineage>
        <taxon>Eukaryota</taxon>
        <taxon>Viridiplantae</taxon>
        <taxon>Streptophyta</taxon>
        <taxon>Embryophyta</taxon>
        <taxon>Tracheophyta</taxon>
        <taxon>Spermatophyta</taxon>
        <taxon>Magnoliopsida</taxon>
        <taxon>eudicotyledons</taxon>
        <taxon>Gunneridae</taxon>
        <taxon>Pentapetalae</taxon>
        <taxon>asterids</taxon>
        <taxon>campanulids</taxon>
        <taxon>Asterales</taxon>
        <taxon>Asteraceae</taxon>
        <taxon>Asteroideae</taxon>
        <taxon>Anthemideae</taxon>
        <taxon>Anthemidinae</taxon>
        <taxon>Tanacetum</taxon>
    </lineage>
</organism>
<reference evidence="2" key="1">
    <citation type="journal article" date="2022" name="Int. J. Mol. Sci.">
        <title>Draft Genome of Tanacetum Coccineum: Genomic Comparison of Closely Related Tanacetum-Family Plants.</title>
        <authorList>
            <person name="Yamashiro T."/>
            <person name="Shiraishi A."/>
            <person name="Nakayama K."/>
            <person name="Satake H."/>
        </authorList>
    </citation>
    <scope>NUCLEOTIDE SEQUENCE</scope>
</reference>
<accession>A0ABQ5IXQ8</accession>
<dbReference type="Proteomes" id="UP001151760">
    <property type="component" value="Unassembled WGS sequence"/>
</dbReference>
<proteinExistence type="predicted"/>
<keyword evidence="3" id="KW-1185">Reference proteome</keyword>
<evidence type="ECO:0000256" key="1">
    <source>
        <dbReference type="SAM" id="MobiDB-lite"/>
    </source>
</evidence>
<dbReference type="EMBL" id="BQNB010021298">
    <property type="protein sequence ID" value="GJU04939.1"/>
    <property type="molecule type" value="Genomic_DNA"/>
</dbReference>
<protein>
    <recommendedName>
        <fullName evidence="4">Reverse transcriptase domain-containing protein</fullName>
    </recommendedName>
</protein>
<evidence type="ECO:0000313" key="2">
    <source>
        <dbReference type="EMBL" id="GJU04939.1"/>
    </source>
</evidence>
<name>A0ABQ5IXQ8_9ASTR</name>